<evidence type="ECO:0000259" key="1">
    <source>
        <dbReference type="Pfam" id="PF00753"/>
    </source>
</evidence>
<name>A0A383EFR0_9ZZZZ</name>
<feature type="domain" description="Metallo-beta-lactamase" evidence="1">
    <location>
        <begin position="43"/>
        <end position="111"/>
    </location>
</feature>
<accession>A0A383EFR0</accession>
<sequence length="135" mass="14682">MSVSIPYVRDLEFEYGRTTQISGDIRRVIANNPSAFTLYGTGTYILGQGEVAVVDPGPADTTHIDAILEATRGEKITHILVTHTHMDHSPGCALLTEYCDAETYAYGPHGSGKLEQGVVVEEGGDTDFRPDNEIR</sequence>
<dbReference type="InterPro" id="IPR001279">
    <property type="entry name" value="Metallo-B-lactamas"/>
</dbReference>
<organism evidence="2">
    <name type="scientific">marine metagenome</name>
    <dbReference type="NCBI Taxonomy" id="408172"/>
    <lineage>
        <taxon>unclassified sequences</taxon>
        <taxon>metagenomes</taxon>
        <taxon>ecological metagenomes</taxon>
    </lineage>
</organism>
<protein>
    <recommendedName>
        <fullName evidence="1">Metallo-beta-lactamase domain-containing protein</fullName>
    </recommendedName>
</protein>
<dbReference type="EMBL" id="UINC01225554">
    <property type="protein sequence ID" value="SVE55677.1"/>
    <property type="molecule type" value="Genomic_DNA"/>
</dbReference>
<dbReference type="SUPFAM" id="SSF56281">
    <property type="entry name" value="Metallo-hydrolase/oxidoreductase"/>
    <property type="match status" value="1"/>
</dbReference>
<evidence type="ECO:0000313" key="2">
    <source>
        <dbReference type="EMBL" id="SVE55677.1"/>
    </source>
</evidence>
<dbReference type="InterPro" id="IPR036866">
    <property type="entry name" value="RibonucZ/Hydroxyglut_hydro"/>
</dbReference>
<proteinExistence type="predicted"/>
<dbReference type="Gene3D" id="3.60.15.10">
    <property type="entry name" value="Ribonuclease Z/Hydroxyacylglutathione hydrolase-like"/>
    <property type="match status" value="1"/>
</dbReference>
<dbReference type="AlphaFoldDB" id="A0A383EFR0"/>
<dbReference type="Pfam" id="PF00753">
    <property type="entry name" value="Lactamase_B"/>
    <property type="match status" value="1"/>
</dbReference>
<reference evidence="2" key="1">
    <citation type="submission" date="2018-05" db="EMBL/GenBank/DDBJ databases">
        <authorList>
            <person name="Lanie J.A."/>
            <person name="Ng W.-L."/>
            <person name="Kazmierczak K.M."/>
            <person name="Andrzejewski T.M."/>
            <person name="Davidsen T.M."/>
            <person name="Wayne K.J."/>
            <person name="Tettelin H."/>
            <person name="Glass J.I."/>
            <person name="Rusch D."/>
            <person name="Podicherti R."/>
            <person name="Tsui H.-C.T."/>
            <person name="Winkler M.E."/>
        </authorList>
    </citation>
    <scope>NUCLEOTIDE SEQUENCE</scope>
</reference>
<gene>
    <name evidence="2" type="ORF">METZ01_LOCUS508531</name>
</gene>
<feature type="non-terminal residue" evidence="2">
    <location>
        <position position="135"/>
    </location>
</feature>